<dbReference type="EMBL" id="JACVVD010000011">
    <property type="protein sequence ID" value="MBD0383407.1"/>
    <property type="molecule type" value="Genomic_DNA"/>
</dbReference>
<dbReference type="CDD" id="cd06267">
    <property type="entry name" value="PBP1_LacI_sugar_binding-like"/>
    <property type="match status" value="1"/>
</dbReference>
<keyword evidence="3" id="KW-0804">Transcription</keyword>
<dbReference type="PANTHER" id="PTHR30146">
    <property type="entry name" value="LACI-RELATED TRANSCRIPTIONAL REPRESSOR"/>
    <property type="match status" value="1"/>
</dbReference>
<dbReference type="AlphaFoldDB" id="A0A926KTU8"/>
<dbReference type="Pfam" id="PF00356">
    <property type="entry name" value="LacI"/>
    <property type="match status" value="1"/>
</dbReference>
<sequence length="362" mass="40321">MSKSKQPTIIDVAKEAGVSIATVSNVINRRKVPMAKETIRKVEDAVNRLGYRRNVMATNLSRRRSYELGLIIPHFGGYYGRFAEMLEQKVHRFGYHLSVFSAAGMNPEIERRHLELLLQRRVDGLVSHGLAMSMDSTRQIVGGGMPLVIFNGWGWPGDMVKLAVNLDFAKASSEAVRHFHENGCRSIVYAGRRKGLGANEQRIQGFTAGIQDYARESIHAILDVDELGIEGTLDEALKLSGEQKPLGIYTFNDALAFEILAVCHARSIRVPEDVKLIGMDNELFSKASFPAITSFDMPVELQTSLVAAFLIKQIGEELDEETEQLLDAHLARKKDRELLIDLTMMARPSTANAERPLRSAQS</sequence>
<dbReference type="InterPro" id="IPR000843">
    <property type="entry name" value="HTH_LacI"/>
</dbReference>
<dbReference type="InterPro" id="IPR010982">
    <property type="entry name" value="Lambda_DNA-bd_dom_sf"/>
</dbReference>
<organism evidence="5 6">
    <name type="scientific">Paenibacillus sedimenti</name>
    <dbReference type="NCBI Taxonomy" id="2770274"/>
    <lineage>
        <taxon>Bacteria</taxon>
        <taxon>Bacillati</taxon>
        <taxon>Bacillota</taxon>
        <taxon>Bacilli</taxon>
        <taxon>Bacillales</taxon>
        <taxon>Paenibacillaceae</taxon>
        <taxon>Paenibacillus</taxon>
    </lineage>
</organism>
<proteinExistence type="predicted"/>
<dbReference type="PANTHER" id="PTHR30146:SF109">
    <property type="entry name" value="HTH-TYPE TRANSCRIPTIONAL REGULATOR GALS"/>
    <property type="match status" value="1"/>
</dbReference>
<dbReference type="InterPro" id="IPR028082">
    <property type="entry name" value="Peripla_BP_I"/>
</dbReference>
<dbReference type="SMART" id="SM00354">
    <property type="entry name" value="HTH_LACI"/>
    <property type="match status" value="1"/>
</dbReference>
<dbReference type="PROSITE" id="PS00356">
    <property type="entry name" value="HTH_LACI_1"/>
    <property type="match status" value="1"/>
</dbReference>
<keyword evidence="2 5" id="KW-0238">DNA-binding</keyword>
<evidence type="ECO:0000313" key="5">
    <source>
        <dbReference type="EMBL" id="MBD0383407.1"/>
    </source>
</evidence>
<evidence type="ECO:0000313" key="6">
    <source>
        <dbReference type="Proteomes" id="UP000650466"/>
    </source>
</evidence>
<evidence type="ECO:0000256" key="2">
    <source>
        <dbReference type="ARBA" id="ARBA00023125"/>
    </source>
</evidence>
<dbReference type="Gene3D" id="3.40.50.2300">
    <property type="match status" value="2"/>
</dbReference>
<dbReference type="Gene3D" id="1.10.260.40">
    <property type="entry name" value="lambda repressor-like DNA-binding domains"/>
    <property type="match status" value="1"/>
</dbReference>
<dbReference type="Proteomes" id="UP000650466">
    <property type="component" value="Unassembled WGS sequence"/>
</dbReference>
<reference evidence="5" key="1">
    <citation type="submission" date="2020-09" db="EMBL/GenBank/DDBJ databases">
        <title>Draft Genome Sequence of Paenibacillus sp. WST5.</title>
        <authorList>
            <person name="Bao Z."/>
        </authorList>
    </citation>
    <scope>NUCLEOTIDE SEQUENCE</scope>
    <source>
        <strain evidence="5">WST5</strain>
    </source>
</reference>
<gene>
    <name evidence="5" type="ORF">ICC18_25220</name>
</gene>
<evidence type="ECO:0000256" key="3">
    <source>
        <dbReference type="ARBA" id="ARBA00023163"/>
    </source>
</evidence>
<name>A0A926KTU8_9BACL</name>
<keyword evidence="6" id="KW-1185">Reference proteome</keyword>
<evidence type="ECO:0000259" key="4">
    <source>
        <dbReference type="PROSITE" id="PS50932"/>
    </source>
</evidence>
<protein>
    <submittedName>
        <fullName evidence="5">LacI family DNA-binding transcriptional regulator</fullName>
    </submittedName>
</protein>
<evidence type="ECO:0000256" key="1">
    <source>
        <dbReference type="ARBA" id="ARBA00023015"/>
    </source>
</evidence>
<dbReference type="GO" id="GO:0000976">
    <property type="term" value="F:transcription cis-regulatory region binding"/>
    <property type="evidence" value="ECO:0007669"/>
    <property type="project" value="TreeGrafter"/>
</dbReference>
<dbReference type="CDD" id="cd01392">
    <property type="entry name" value="HTH_LacI"/>
    <property type="match status" value="1"/>
</dbReference>
<keyword evidence="1" id="KW-0805">Transcription regulation</keyword>
<feature type="domain" description="HTH lacI-type" evidence="4">
    <location>
        <begin position="7"/>
        <end position="62"/>
    </location>
</feature>
<dbReference type="PROSITE" id="PS50932">
    <property type="entry name" value="HTH_LACI_2"/>
    <property type="match status" value="1"/>
</dbReference>
<dbReference type="SUPFAM" id="SSF47413">
    <property type="entry name" value="lambda repressor-like DNA-binding domains"/>
    <property type="match status" value="1"/>
</dbReference>
<dbReference type="Pfam" id="PF13377">
    <property type="entry name" value="Peripla_BP_3"/>
    <property type="match status" value="1"/>
</dbReference>
<comment type="caution">
    <text evidence="5">The sequence shown here is derived from an EMBL/GenBank/DDBJ whole genome shotgun (WGS) entry which is preliminary data.</text>
</comment>
<dbReference type="RefSeq" id="WP_188177200.1">
    <property type="nucleotide sequence ID" value="NZ_JACVVD010000011.1"/>
</dbReference>
<dbReference type="InterPro" id="IPR046335">
    <property type="entry name" value="LacI/GalR-like_sensor"/>
</dbReference>
<accession>A0A926KTU8</accession>
<dbReference type="SUPFAM" id="SSF53822">
    <property type="entry name" value="Periplasmic binding protein-like I"/>
    <property type="match status" value="1"/>
</dbReference>
<dbReference type="PRINTS" id="PR00036">
    <property type="entry name" value="HTHLACI"/>
</dbReference>
<dbReference type="GO" id="GO:0003700">
    <property type="term" value="F:DNA-binding transcription factor activity"/>
    <property type="evidence" value="ECO:0007669"/>
    <property type="project" value="TreeGrafter"/>
</dbReference>